<comment type="caution">
    <text evidence="1">The sequence shown here is derived from an EMBL/GenBank/DDBJ whole genome shotgun (WGS) entry which is preliminary data.</text>
</comment>
<dbReference type="Gene3D" id="3.30.710.10">
    <property type="entry name" value="Potassium Channel Kv1.1, Chain A"/>
    <property type="match status" value="1"/>
</dbReference>
<name>A0AA39WDA4_9PEZI</name>
<gene>
    <name evidence="1" type="ORF">B0T14DRAFT_275988</name>
</gene>
<keyword evidence="2" id="KW-1185">Reference proteome</keyword>
<evidence type="ECO:0008006" key="3">
    <source>
        <dbReference type="Google" id="ProtNLM"/>
    </source>
</evidence>
<reference evidence="1" key="1">
    <citation type="submission" date="2023-06" db="EMBL/GenBank/DDBJ databases">
        <title>Genome-scale phylogeny and comparative genomics of the fungal order Sordariales.</title>
        <authorList>
            <consortium name="Lawrence Berkeley National Laboratory"/>
            <person name="Hensen N."/>
            <person name="Bonometti L."/>
            <person name="Westerberg I."/>
            <person name="Brannstrom I.O."/>
            <person name="Guillou S."/>
            <person name="Cros-Aarteil S."/>
            <person name="Calhoun S."/>
            <person name="Haridas S."/>
            <person name="Kuo A."/>
            <person name="Mondo S."/>
            <person name="Pangilinan J."/>
            <person name="Riley R."/>
            <person name="Labutti K."/>
            <person name="Andreopoulos B."/>
            <person name="Lipzen A."/>
            <person name="Chen C."/>
            <person name="Yanf M."/>
            <person name="Daum C."/>
            <person name="Ng V."/>
            <person name="Clum A."/>
            <person name="Steindorff A."/>
            <person name="Ohm R."/>
            <person name="Martin F."/>
            <person name="Silar P."/>
            <person name="Natvig D."/>
            <person name="Lalanne C."/>
            <person name="Gautier V."/>
            <person name="Ament-Velasquez S.L."/>
            <person name="Kruys A."/>
            <person name="Hutchinson M.I."/>
            <person name="Powell A.J."/>
            <person name="Barry K."/>
            <person name="Miller A.N."/>
            <person name="Grigoriev I.V."/>
            <person name="Debuchy R."/>
            <person name="Gladieux P."/>
            <person name="Thoren M.H."/>
            <person name="Johannesson H."/>
        </authorList>
    </citation>
    <scope>NUCLEOTIDE SEQUENCE</scope>
    <source>
        <strain evidence="1">CBS 606.72</strain>
    </source>
</reference>
<dbReference type="AlphaFoldDB" id="A0AA39WDA4"/>
<proteinExistence type="predicted"/>
<organism evidence="1 2">
    <name type="scientific">Immersiella caudata</name>
    <dbReference type="NCBI Taxonomy" id="314043"/>
    <lineage>
        <taxon>Eukaryota</taxon>
        <taxon>Fungi</taxon>
        <taxon>Dikarya</taxon>
        <taxon>Ascomycota</taxon>
        <taxon>Pezizomycotina</taxon>
        <taxon>Sordariomycetes</taxon>
        <taxon>Sordariomycetidae</taxon>
        <taxon>Sordariales</taxon>
        <taxon>Lasiosphaeriaceae</taxon>
        <taxon>Immersiella</taxon>
    </lineage>
</organism>
<protein>
    <recommendedName>
        <fullName evidence="3">BTB domain-containing protein</fullName>
    </recommendedName>
</protein>
<evidence type="ECO:0000313" key="1">
    <source>
        <dbReference type="EMBL" id="KAK0613273.1"/>
    </source>
</evidence>
<dbReference type="EMBL" id="JAULSU010000006">
    <property type="protein sequence ID" value="KAK0613273.1"/>
    <property type="molecule type" value="Genomic_DNA"/>
</dbReference>
<dbReference type="InterPro" id="IPR011333">
    <property type="entry name" value="SKP1/BTB/POZ_sf"/>
</dbReference>
<dbReference type="Proteomes" id="UP001175000">
    <property type="component" value="Unassembled WGS sequence"/>
</dbReference>
<accession>A0AA39WDA4</accession>
<sequence>MSLNFGTASNRSDAILTLRNPNAAFAAWDDPQTTTSNSTPVTFRVVSQNLIQTSRVFQAALTGSWQEGSAAEDGNKNLEAEGWDSKAMYIVLSAIHYRTREIPRRVTLEMLCKITVLVDYYELHDALYFFLDLWIDSLQYSLPKTYGRDLILWICITSIFSSTRIHKAVTSVAVSQCPGEFRTLGLPIRNG</sequence>
<evidence type="ECO:0000313" key="2">
    <source>
        <dbReference type="Proteomes" id="UP001175000"/>
    </source>
</evidence>